<organism evidence="3 4">
    <name type="scientific">Alligator sinensis</name>
    <name type="common">Chinese alligator</name>
    <dbReference type="NCBI Taxonomy" id="38654"/>
    <lineage>
        <taxon>Eukaryota</taxon>
        <taxon>Metazoa</taxon>
        <taxon>Chordata</taxon>
        <taxon>Craniata</taxon>
        <taxon>Vertebrata</taxon>
        <taxon>Euteleostomi</taxon>
        <taxon>Archelosauria</taxon>
        <taxon>Archosauria</taxon>
        <taxon>Crocodylia</taxon>
        <taxon>Alligatoridae</taxon>
        <taxon>Alligatorinae</taxon>
        <taxon>Alligator</taxon>
    </lineage>
</organism>
<evidence type="ECO:0000313" key="4">
    <source>
        <dbReference type="RefSeq" id="XP_025047822.1"/>
    </source>
</evidence>
<feature type="signal peptide" evidence="2">
    <location>
        <begin position="1"/>
        <end position="16"/>
    </location>
</feature>
<feature type="region of interest" description="Disordered" evidence="1">
    <location>
        <begin position="170"/>
        <end position="197"/>
    </location>
</feature>
<dbReference type="GeneID" id="112548032"/>
<dbReference type="AlphaFoldDB" id="A0A3Q0FKQ2"/>
<dbReference type="KEGG" id="asn:112548032"/>
<feature type="chain" id="PRO_5018090190" evidence="2">
    <location>
        <begin position="17"/>
        <end position="197"/>
    </location>
</feature>
<dbReference type="InterPro" id="IPR050143">
    <property type="entry name" value="TRIM/RBCC"/>
</dbReference>
<protein>
    <submittedName>
        <fullName evidence="4">Tripartite motif-containing protein 10-like isoform X1</fullName>
    </submittedName>
</protein>
<name>A0A3Q0FKQ2_ALLSI</name>
<reference evidence="4" key="1">
    <citation type="submission" date="2025-08" db="UniProtKB">
        <authorList>
            <consortium name="RefSeq"/>
        </authorList>
    </citation>
    <scope>IDENTIFICATION</scope>
</reference>
<gene>
    <name evidence="4" type="primary">LOC112548032</name>
</gene>
<sequence>MARINHFRSTWGRILSRCLCLCQESLPCTLRPVLVSLTIVVLQKRAGAEKQKIVSEFNQLRQLIEEQEQLLLAQLGGLEGFVNMQKEKGTKLSEEISNLNELIGEMEAKCQQPASEFLQDIRTTLSRCEKGEIPRPVPISPELERRLQDFSQITCALTETVKMFKDTLPSALEKRSRGPSQPYTKDHGAAGGRPPAY</sequence>
<proteinExistence type="predicted"/>
<evidence type="ECO:0000256" key="1">
    <source>
        <dbReference type="SAM" id="MobiDB-lite"/>
    </source>
</evidence>
<accession>A0A3Q0FKQ2</accession>
<keyword evidence="3" id="KW-1185">Reference proteome</keyword>
<keyword evidence="2" id="KW-0732">Signal</keyword>
<dbReference type="Proteomes" id="UP000189705">
    <property type="component" value="Unplaced"/>
</dbReference>
<dbReference type="RefSeq" id="XP_025047822.1">
    <property type="nucleotide sequence ID" value="XM_025192037.1"/>
</dbReference>
<evidence type="ECO:0000313" key="3">
    <source>
        <dbReference type="Proteomes" id="UP000189705"/>
    </source>
</evidence>
<dbReference type="PANTHER" id="PTHR24103">
    <property type="entry name" value="E3 UBIQUITIN-PROTEIN LIGASE TRIM"/>
    <property type="match status" value="1"/>
</dbReference>
<evidence type="ECO:0000256" key="2">
    <source>
        <dbReference type="SAM" id="SignalP"/>
    </source>
</evidence>
<dbReference type="InParanoid" id="A0A3Q0FKQ2"/>